<dbReference type="AlphaFoldDB" id="A0AA97BLU0"/>
<comment type="catalytic activity">
    <reaction evidence="4">
        <text>L-allo-threonine = acetaldehyde + glycine</text>
        <dbReference type="Rhea" id="RHEA:26209"/>
        <dbReference type="ChEBI" id="CHEBI:15343"/>
        <dbReference type="ChEBI" id="CHEBI:57305"/>
        <dbReference type="ChEBI" id="CHEBI:58585"/>
        <dbReference type="EC" id="4.1.2.48"/>
    </reaction>
</comment>
<organism evidence="6">
    <name type="scientific">Thermoleptolyngbya oregonensis NK1-22</name>
    <dbReference type="NCBI Taxonomy" id="2547457"/>
    <lineage>
        <taxon>Bacteria</taxon>
        <taxon>Bacillati</taxon>
        <taxon>Cyanobacteriota</taxon>
        <taxon>Cyanophyceae</taxon>
        <taxon>Oculatellales</taxon>
        <taxon>Oculatellaceae</taxon>
        <taxon>Thermoleptolyngbya</taxon>
    </lineage>
</organism>
<dbReference type="CDD" id="cd06502">
    <property type="entry name" value="TA_like"/>
    <property type="match status" value="1"/>
</dbReference>
<dbReference type="InterPro" id="IPR015421">
    <property type="entry name" value="PyrdxlP-dep_Trfase_major"/>
</dbReference>
<dbReference type="RefSeq" id="WP_316793125.1">
    <property type="nucleotide sequence ID" value="NZ_CP053540.1"/>
</dbReference>
<reference evidence="6" key="1">
    <citation type="submission" date="2020-05" db="EMBL/GenBank/DDBJ databases">
        <authorList>
            <person name="Zhu T."/>
            <person name="Keshari N."/>
            <person name="Lu X."/>
        </authorList>
    </citation>
    <scope>NUCLEOTIDE SEQUENCE</scope>
    <source>
        <strain evidence="6">NK1-22</strain>
    </source>
</reference>
<dbReference type="InterPro" id="IPR015422">
    <property type="entry name" value="PyrdxlP-dep_Trfase_small"/>
</dbReference>
<comment type="function">
    <text evidence="4">Catalyzes the cleavage of L-allo-threonine and L-threonine to glycine and acetaldehyde.</text>
</comment>
<gene>
    <name evidence="6" type="ORF">HNI00_10625</name>
</gene>
<evidence type="ECO:0000256" key="3">
    <source>
        <dbReference type="ARBA" id="ARBA00022898"/>
    </source>
</evidence>
<comment type="cofactor">
    <cofactor evidence="1 4">
        <name>pyridoxal 5'-phosphate</name>
        <dbReference type="ChEBI" id="CHEBI:597326"/>
    </cofactor>
</comment>
<dbReference type="SUPFAM" id="SSF53383">
    <property type="entry name" value="PLP-dependent transferases"/>
    <property type="match status" value="1"/>
</dbReference>
<evidence type="ECO:0000256" key="4">
    <source>
        <dbReference type="PIRNR" id="PIRNR038940"/>
    </source>
</evidence>
<name>A0AA97BLU0_9CYAN</name>
<keyword evidence="3 4" id="KW-0663">Pyridoxal phosphate</keyword>
<dbReference type="Gene3D" id="3.90.1150.10">
    <property type="entry name" value="Aspartate Aminotransferase, domain 1"/>
    <property type="match status" value="1"/>
</dbReference>
<dbReference type="InterPro" id="IPR026273">
    <property type="entry name" value="Low_specificity_L-TA_bact"/>
</dbReference>
<dbReference type="InterPro" id="IPR015424">
    <property type="entry name" value="PyrdxlP-dep_Trfase"/>
</dbReference>
<dbReference type="PANTHER" id="PTHR48097:SF5">
    <property type="entry name" value="LOW SPECIFICITY L-THREONINE ALDOLASE"/>
    <property type="match status" value="1"/>
</dbReference>
<protein>
    <recommendedName>
        <fullName evidence="4">L-threonine aldolase</fullName>
        <ecNumber evidence="4">4.1.2.48</ecNumber>
    </recommendedName>
</protein>
<evidence type="ECO:0000259" key="5">
    <source>
        <dbReference type="Pfam" id="PF01212"/>
    </source>
</evidence>
<keyword evidence="4" id="KW-0456">Lyase</keyword>
<dbReference type="EMBL" id="CP053540">
    <property type="protein sequence ID" value="WOB43557.1"/>
    <property type="molecule type" value="Genomic_DNA"/>
</dbReference>
<comment type="catalytic activity">
    <reaction evidence="4">
        <text>L-threonine = acetaldehyde + glycine</text>
        <dbReference type="Rhea" id="RHEA:19625"/>
        <dbReference type="ChEBI" id="CHEBI:15343"/>
        <dbReference type="ChEBI" id="CHEBI:57305"/>
        <dbReference type="ChEBI" id="CHEBI:57926"/>
        <dbReference type="EC" id="4.1.2.48"/>
    </reaction>
</comment>
<evidence type="ECO:0000256" key="1">
    <source>
        <dbReference type="ARBA" id="ARBA00001933"/>
    </source>
</evidence>
<dbReference type="PANTHER" id="PTHR48097">
    <property type="entry name" value="L-THREONINE ALDOLASE-RELATED"/>
    <property type="match status" value="1"/>
</dbReference>
<dbReference type="Gene3D" id="3.40.640.10">
    <property type="entry name" value="Type I PLP-dependent aspartate aminotransferase-like (Major domain)"/>
    <property type="match status" value="1"/>
</dbReference>
<dbReference type="EC" id="4.1.2.48" evidence="4"/>
<accession>A0AA97BLU0</accession>
<comment type="similarity">
    <text evidence="2 4">Belongs to the threonine aldolase family.</text>
</comment>
<proteinExistence type="inferred from homology"/>
<dbReference type="PIRSF" id="PIRSF038940">
    <property type="entry name" value="Low_specificity_LTA"/>
    <property type="match status" value="1"/>
</dbReference>
<dbReference type="Pfam" id="PF01212">
    <property type="entry name" value="Beta_elim_lyase"/>
    <property type="match status" value="1"/>
</dbReference>
<dbReference type="KEGG" id="tog:HNI00_10625"/>
<dbReference type="GO" id="GO:0004793">
    <property type="term" value="F:threonine aldolase activity"/>
    <property type="evidence" value="ECO:0007669"/>
    <property type="project" value="UniProtKB-UniRule"/>
</dbReference>
<dbReference type="InterPro" id="IPR001597">
    <property type="entry name" value="ArAA_b-elim_lyase/Thr_aldolase"/>
</dbReference>
<evidence type="ECO:0000256" key="2">
    <source>
        <dbReference type="ARBA" id="ARBA00006966"/>
    </source>
</evidence>
<sequence length="357" mass="38161">MNFCSDNVTGASPEILSALIAANGGAAMPYGADDITQRLQQRFCDLFETNLSMFPVATGSAANALALSVVAPPYGAIYCHAEAHINVDECGAPELFTGGAKLVTLPGENGKITAEALAHALAHAGIGFVHHVQPAAVSITQATEAGTVYTLEEIRAIAQVAHQYHLPLHMDGARFANALVSLGCTPAEMTWQAGVDMLSFGATKNGAIAAEAVLFFNPEQAAGFEYRRKRGGHLFSKMRFLSAQLEAYLTDDLWLRNAAHANRLAQRLAAGLRKIPGVTLAYPVEANELFVRFPDPILKGLQADGFQFYAWESDGRSMVRLVTAFNMAEADVDAFLSAAQRHSRPIVDEAVDEAIAS</sequence>
<feature type="domain" description="Aromatic amino acid beta-eliminating lyase/threonine aldolase" evidence="5">
    <location>
        <begin position="3"/>
        <end position="291"/>
    </location>
</feature>
<evidence type="ECO:0000313" key="6">
    <source>
        <dbReference type="EMBL" id="WOB43557.1"/>
    </source>
</evidence>
<dbReference type="GO" id="GO:0006567">
    <property type="term" value="P:L-threonine catabolic process"/>
    <property type="evidence" value="ECO:0007669"/>
    <property type="project" value="UniProtKB-UniRule"/>
</dbReference>